<dbReference type="PANTHER" id="PTHR33048">
    <property type="entry name" value="PTH11-LIKE INTEGRAL MEMBRANE PROTEIN (AFU_ORTHOLOGUE AFUA_5G11245)"/>
    <property type="match status" value="1"/>
</dbReference>
<dbReference type="AlphaFoldDB" id="S8APK3"/>
<evidence type="ECO:0000256" key="6">
    <source>
        <dbReference type="SAM" id="Phobius"/>
    </source>
</evidence>
<protein>
    <recommendedName>
        <fullName evidence="7">Rhodopsin domain-containing protein</fullName>
    </recommendedName>
</protein>
<dbReference type="Proteomes" id="UP000015100">
    <property type="component" value="Unassembled WGS sequence"/>
</dbReference>
<evidence type="ECO:0000256" key="5">
    <source>
        <dbReference type="ARBA" id="ARBA00038359"/>
    </source>
</evidence>
<feature type="transmembrane region" description="Helical" evidence="6">
    <location>
        <begin position="98"/>
        <end position="118"/>
    </location>
</feature>
<comment type="subcellular location">
    <subcellularLocation>
        <location evidence="1">Membrane</location>
        <topology evidence="1">Multi-pass membrane protein</topology>
    </subcellularLocation>
</comment>
<keyword evidence="9" id="KW-1185">Reference proteome</keyword>
<evidence type="ECO:0000313" key="9">
    <source>
        <dbReference type="Proteomes" id="UP000015100"/>
    </source>
</evidence>
<feature type="transmembrane region" description="Helical" evidence="6">
    <location>
        <begin position="58"/>
        <end position="86"/>
    </location>
</feature>
<accession>S8APK3</accession>
<feature type="domain" description="Rhodopsin" evidence="7">
    <location>
        <begin position="48"/>
        <end position="199"/>
    </location>
</feature>
<sequence length="298" mass="32205">MAVGTQSDHPDLPPVNSEDIRLLFGLTLALAIVTSRSETQLRYTSSGGRLRGCTWLTVILITVISIPSVIVSICRCLPINSIWIVTGDAGDSGCVNRPAFFIATSVLHIFSDIIIAVLPIPLVMRLRGPLLYRVGLASILMLGLLATAACAGRLAVLIEANEPNSFFYQLSTSVNTWSYAECSLGMVGAAVPALKPICRSVCKVLGGSGWSTASCTNPQESDPSRSLPYRVAAEENRQRINNFHLEDLEINRDMDMLSSKCSKYEYRTNSSARGSAQTDIEVNLPTPLAVRLRGDTDG</sequence>
<dbReference type="HOGENOM" id="CLU_933900_0_0_1"/>
<evidence type="ECO:0000313" key="8">
    <source>
        <dbReference type="EMBL" id="EPS44804.1"/>
    </source>
</evidence>
<dbReference type="InterPro" id="IPR049326">
    <property type="entry name" value="Rhodopsin_dom_fungi"/>
</dbReference>
<dbReference type="EMBL" id="AQGS01000033">
    <property type="protein sequence ID" value="EPS44804.1"/>
    <property type="molecule type" value="Genomic_DNA"/>
</dbReference>
<dbReference type="InterPro" id="IPR052337">
    <property type="entry name" value="SAT4-like"/>
</dbReference>
<evidence type="ECO:0000256" key="2">
    <source>
        <dbReference type="ARBA" id="ARBA00022692"/>
    </source>
</evidence>
<evidence type="ECO:0000256" key="4">
    <source>
        <dbReference type="ARBA" id="ARBA00023136"/>
    </source>
</evidence>
<gene>
    <name evidence="8" type="ORF">H072_1217</name>
</gene>
<keyword evidence="4 6" id="KW-0472">Membrane</keyword>
<organism evidence="8 9">
    <name type="scientific">Dactylellina haptotyla (strain CBS 200.50)</name>
    <name type="common">Nematode-trapping fungus</name>
    <name type="synonym">Monacrosporium haptotylum</name>
    <dbReference type="NCBI Taxonomy" id="1284197"/>
    <lineage>
        <taxon>Eukaryota</taxon>
        <taxon>Fungi</taxon>
        <taxon>Dikarya</taxon>
        <taxon>Ascomycota</taxon>
        <taxon>Pezizomycotina</taxon>
        <taxon>Orbiliomycetes</taxon>
        <taxon>Orbiliales</taxon>
        <taxon>Orbiliaceae</taxon>
        <taxon>Dactylellina</taxon>
    </lineage>
</organism>
<dbReference type="GO" id="GO:0016020">
    <property type="term" value="C:membrane"/>
    <property type="evidence" value="ECO:0007669"/>
    <property type="project" value="UniProtKB-SubCell"/>
</dbReference>
<feature type="transmembrane region" description="Helical" evidence="6">
    <location>
        <begin position="20"/>
        <end position="37"/>
    </location>
</feature>
<comment type="similarity">
    <text evidence="5">Belongs to the SAT4 family.</text>
</comment>
<dbReference type="Pfam" id="PF20684">
    <property type="entry name" value="Fung_rhodopsin"/>
    <property type="match status" value="1"/>
</dbReference>
<reference evidence="8 9" key="1">
    <citation type="journal article" date="2013" name="PLoS Genet.">
        <title>Genomic mechanisms accounting for the adaptation to parasitism in nematode-trapping fungi.</title>
        <authorList>
            <person name="Meerupati T."/>
            <person name="Andersson K.M."/>
            <person name="Friman E."/>
            <person name="Kumar D."/>
            <person name="Tunlid A."/>
            <person name="Ahren D."/>
        </authorList>
    </citation>
    <scope>NUCLEOTIDE SEQUENCE [LARGE SCALE GENOMIC DNA]</scope>
    <source>
        <strain evidence="8 9">CBS 200.50</strain>
    </source>
</reference>
<dbReference type="OrthoDB" id="5022096at2759"/>
<proteinExistence type="inferred from homology"/>
<dbReference type="PANTHER" id="PTHR33048:SF47">
    <property type="entry name" value="INTEGRAL MEMBRANE PROTEIN-RELATED"/>
    <property type="match status" value="1"/>
</dbReference>
<keyword evidence="3 6" id="KW-1133">Transmembrane helix</keyword>
<dbReference type="STRING" id="1284197.S8APK3"/>
<reference evidence="9" key="2">
    <citation type="submission" date="2013-04" db="EMBL/GenBank/DDBJ databases">
        <title>Genomic mechanisms accounting for the adaptation to parasitism in nematode-trapping fungi.</title>
        <authorList>
            <person name="Ahren D.G."/>
        </authorList>
    </citation>
    <scope>NUCLEOTIDE SEQUENCE [LARGE SCALE GENOMIC DNA]</scope>
    <source>
        <strain evidence="9">CBS 200.50</strain>
    </source>
</reference>
<evidence type="ECO:0000256" key="3">
    <source>
        <dbReference type="ARBA" id="ARBA00022989"/>
    </source>
</evidence>
<feature type="transmembrane region" description="Helical" evidence="6">
    <location>
        <begin position="130"/>
        <end position="156"/>
    </location>
</feature>
<name>S8APK3_DACHA</name>
<evidence type="ECO:0000259" key="7">
    <source>
        <dbReference type="Pfam" id="PF20684"/>
    </source>
</evidence>
<evidence type="ECO:0000256" key="1">
    <source>
        <dbReference type="ARBA" id="ARBA00004141"/>
    </source>
</evidence>
<comment type="caution">
    <text evidence="8">The sequence shown here is derived from an EMBL/GenBank/DDBJ whole genome shotgun (WGS) entry which is preliminary data.</text>
</comment>
<keyword evidence="2 6" id="KW-0812">Transmembrane</keyword>